<reference evidence="1 2" key="1">
    <citation type="submission" date="2015-03" db="EMBL/GenBank/DDBJ databases">
        <title>Genome sequence of Pseudoalteromonas aurantia.</title>
        <authorList>
            <person name="Xie B.-B."/>
            <person name="Rong J.-C."/>
            <person name="Qin Q.-L."/>
            <person name="Zhang Y.-Z."/>
        </authorList>
    </citation>
    <scope>NUCLEOTIDE SEQUENCE [LARGE SCALE GENOMIC DNA]</scope>
    <source>
        <strain evidence="1 2">208</strain>
    </source>
</reference>
<evidence type="ECO:0000313" key="1">
    <source>
        <dbReference type="EMBL" id="MBE0367301.1"/>
    </source>
</evidence>
<keyword evidence="2" id="KW-1185">Reference proteome</keyword>
<sequence>MIKHEYPKAGQQQFFMILSAHANGKKSEYLVRSHTHAGVKM</sequence>
<proteinExistence type="predicted"/>
<evidence type="ECO:0000313" key="2">
    <source>
        <dbReference type="Proteomes" id="UP000615755"/>
    </source>
</evidence>
<protein>
    <submittedName>
        <fullName evidence="1">Uncharacterized protein</fullName>
    </submittedName>
</protein>
<dbReference type="Proteomes" id="UP000615755">
    <property type="component" value="Unassembled WGS sequence"/>
</dbReference>
<accession>A0ABR9E8I4</accession>
<dbReference type="EMBL" id="AQGV01000012">
    <property type="protein sequence ID" value="MBE0367301.1"/>
    <property type="molecule type" value="Genomic_DNA"/>
</dbReference>
<gene>
    <name evidence="1" type="ORF">PAUR_a0640</name>
</gene>
<organism evidence="1 2">
    <name type="scientific">Pseudoalteromonas aurantia 208</name>
    <dbReference type="NCBI Taxonomy" id="1314867"/>
    <lineage>
        <taxon>Bacteria</taxon>
        <taxon>Pseudomonadati</taxon>
        <taxon>Pseudomonadota</taxon>
        <taxon>Gammaproteobacteria</taxon>
        <taxon>Alteromonadales</taxon>
        <taxon>Pseudoalteromonadaceae</taxon>
        <taxon>Pseudoalteromonas</taxon>
    </lineage>
</organism>
<comment type="caution">
    <text evidence="1">The sequence shown here is derived from an EMBL/GenBank/DDBJ whole genome shotgun (WGS) entry which is preliminary data.</text>
</comment>
<name>A0ABR9E8I4_9GAMM</name>